<dbReference type="Gene3D" id="1.10.8.240">
    <property type="entry name" value="CofD-like domain"/>
    <property type="match status" value="1"/>
</dbReference>
<organism evidence="3">
    <name type="scientific">uncultured Thermomicrobiales bacterium</name>
    <dbReference type="NCBI Taxonomy" id="1645740"/>
    <lineage>
        <taxon>Bacteria</taxon>
        <taxon>Pseudomonadati</taxon>
        <taxon>Thermomicrobiota</taxon>
        <taxon>Thermomicrobia</taxon>
        <taxon>Thermomicrobiales</taxon>
        <taxon>environmental samples</taxon>
    </lineage>
</organism>
<gene>
    <name evidence="3" type="ORF">AVDCRST_MAG49-3067</name>
</gene>
<dbReference type="GO" id="GO:0000287">
    <property type="term" value="F:magnesium ion binding"/>
    <property type="evidence" value="ECO:0007669"/>
    <property type="project" value="InterPro"/>
</dbReference>
<dbReference type="SUPFAM" id="SSF142338">
    <property type="entry name" value="CofD-like"/>
    <property type="match status" value="1"/>
</dbReference>
<dbReference type="PANTHER" id="PTHR43007:SF1">
    <property type="entry name" value="2-PHOSPHO-L-LACTATE TRANSFERASE"/>
    <property type="match status" value="1"/>
</dbReference>
<dbReference type="EMBL" id="CADCWG010000209">
    <property type="protein sequence ID" value="CAA9566127.1"/>
    <property type="molecule type" value="Genomic_DNA"/>
</dbReference>
<dbReference type="Pfam" id="PF01933">
    <property type="entry name" value="CofD"/>
    <property type="match status" value="1"/>
</dbReference>
<keyword evidence="1 3" id="KW-0808">Transferase</keyword>
<keyword evidence="2" id="KW-0460">Magnesium</keyword>
<dbReference type="InterPro" id="IPR010115">
    <property type="entry name" value="FbiA/CofD"/>
</dbReference>
<dbReference type="HAMAP" id="MF_01257">
    <property type="entry name" value="CofD"/>
    <property type="match status" value="1"/>
</dbReference>
<dbReference type="InterPro" id="IPR038136">
    <property type="entry name" value="CofD-like_dom_sf"/>
</dbReference>
<dbReference type="AlphaFoldDB" id="A0A6J4V180"/>
<name>A0A6J4V180_9BACT</name>
<evidence type="ECO:0000256" key="2">
    <source>
        <dbReference type="ARBA" id="ARBA00022842"/>
    </source>
</evidence>
<dbReference type="GO" id="GO:0043743">
    <property type="term" value="F:LPPG:FO 2-phospho-L-lactate transferase activity"/>
    <property type="evidence" value="ECO:0007669"/>
    <property type="project" value="UniProtKB-EC"/>
</dbReference>
<dbReference type="PANTHER" id="PTHR43007">
    <property type="entry name" value="2-PHOSPHO-L-LACTATE TRANSFERASE"/>
    <property type="match status" value="1"/>
</dbReference>
<sequence length="327" mass="33128">MIVALAGGVGGAKLAQGLQLALPPGDLAVVVNTADDFDLFGLRICPDLDTVLYTLAGLANPETGWGIAGDTAATLGALARLGRDPWFRLGDQDFATHIHRTERLGAGATLTAVAAELADALGVPSRLLPMTDDRVATLVDTPAGRLEFQEYFVRRRQRDDVLGVSFAGIDDARLPDGVAAAIAAAELIVVCPSNPIVSVGPILAVPGMRAALEAAAAPVVAVSPIVGGRALKGPADRMLGTLGHAVSAAGVAGLYAGWVDAMVLDAADGDQAPTIAAELGMATLVTDTVMGAAESRRRLAEEVLAFGRGLVAGRGRPSPVPAGSGAP</sequence>
<dbReference type="NCBIfam" id="TIGR01819">
    <property type="entry name" value="F420_cofD"/>
    <property type="match status" value="1"/>
</dbReference>
<accession>A0A6J4V180</accession>
<dbReference type="CDD" id="cd07186">
    <property type="entry name" value="CofD_like"/>
    <property type="match status" value="1"/>
</dbReference>
<reference evidence="3" key="1">
    <citation type="submission" date="2020-02" db="EMBL/GenBank/DDBJ databases">
        <authorList>
            <person name="Meier V. D."/>
        </authorList>
    </citation>
    <scope>NUCLEOTIDE SEQUENCE</scope>
    <source>
        <strain evidence="3">AVDCRST_MAG49</strain>
    </source>
</reference>
<protein>
    <submittedName>
        <fullName evidence="3">Lactyl (2) diphospho-(5')guanosine:7,8-didemethyl-8-hydroxy-5-deazarib oflavin 2-phospho-L-lactate transferase</fullName>
        <ecNumber evidence="3">2.7.8.28</ecNumber>
    </submittedName>
</protein>
<dbReference type="EC" id="2.7.8.28" evidence="3"/>
<evidence type="ECO:0000313" key="3">
    <source>
        <dbReference type="EMBL" id="CAA9566127.1"/>
    </source>
</evidence>
<dbReference type="Gene3D" id="3.40.50.10680">
    <property type="entry name" value="CofD-like domains"/>
    <property type="match status" value="1"/>
</dbReference>
<proteinExistence type="inferred from homology"/>
<dbReference type="InterPro" id="IPR002882">
    <property type="entry name" value="CofD"/>
</dbReference>
<evidence type="ECO:0000256" key="1">
    <source>
        <dbReference type="ARBA" id="ARBA00022679"/>
    </source>
</evidence>